<dbReference type="OrthoDB" id="1084782at2759"/>
<evidence type="ECO:0000313" key="4">
    <source>
        <dbReference type="Proteomes" id="UP000289738"/>
    </source>
</evidence>
<dbReference type="Pfam" id="PF00646">
    <property type="entry name" value="F-box"/>
    <property type="match status" value="1"/>
</dbReference>
<dbReference type="STRING" id="3818.A0A444WNQ4"/>
<dbReference type="PANTHER" id="PTHR31672:SF13">
    <property type="entry name" value="F-BOX PROTEIN CPR30-LIKE"/>
    <property type="match status" value="1"/>
</dbReference>
<dbReference type="Proteomes" id="UP000289738">
    <property type="component" value="Unassembled WGS sequence"/>
</dbReference>
<keyword evidence="4" id="KW-1185">Reference proteome</keyword>
<dbReference type="InterPro" id="IPR006527">
    <property type="entry name" value="F-box-assoc_dom_typ1"/>
</dbReference>
<evidence type="ECO:0000256" key="1">
    <source>
        <dbReference type="SAM" id="MobiDB-lite"/>
    </source>
</evidence>
<dbReference type="CDD" id="cd22157">
    <property type="entry name" value="F-box_AtFBW1-like"/>
    <property type="match status" value="1"/>
</dbReference>
<dbReference type="InterPro" id="IPR036047">
    <property type="entry name" value="F-box-like_dom_sf"/>
</dbReference>
<dbReference type="Pfam" id="PF07734">
    <property type="entry name" value="FBA_1"/>
    <property type="match status" value="1"/>
</dbReference>
<dbReference type="PROSITE" id="PS50181">
    <property type="entry name" value="FBOX"/>
    <property type="match status" value="1"/>
</dbReference>
<dbReference type="Gene3D" id="1.20.1280.50">
    <property type="match status" value="1"/>
</dbReference>
<dbReference type="SUPFAM" id="SSF50965">
    <property type="entry name" value="Galactose oxidase, central domain"/>
    <property type="match status" value="1"/>
</dbReference>
<evidence type="ECO:0000259" key="2">
    <source>
        <dbReference type="PROSITE" id="PS50181"/>
    </source>
</evidence>
<protein>
    <recommendedName>
        <fullName evidence="2">F-box domain-containing protein</fullName>
    </recommendedName>
</protein>
<dbReference type="InterPro" id="IPR050796">
    <property type="entry name" value="SCF_F-box_component"/>
</dbReference>
<feature type="region of interest" description="Disordered" evidence="1">
    <location>
        <begin position="1"/>
        <end position="49"/>
    </location>
</feature>
<accession>A0A444WNQ4</accession>
<feature type="domain" description="F-box" evidence="2">
    <location>
        <begin position="48"/>
        <end position="97"/>
    </location>
</feature>
<dbReference type="InterPro" id="IPR011043">
    <property type="entry name" value="Gal_Oxase/kelch_b-propeller"/>
</dbReference>
<evidence type="ECO:0000313" key="3">
    <source>
        <dbReference type="EMBL" id="RYQ78882.1"/>
    </source>
</evidence>
<comment type="caution">
    <text evidence="3">The sequence shown here is derived from an EMBL/GenBank/DDBJ whole genome shotgun (WGS) entry which is preliminary data.</text>
</comment>
<dbReference type="InterPro" id="IPR017451">
    <property type="entry name" value="F-box-assoc_interact_dom"/>
</dbReference>
<dbReference type="SUPFAM" id="SSF81383">
    <property type="entry name" value="F-box domain"/>
    <property type="match status" value="1"/>
</dbReference>
<dbReference type="NCBIfam" id="TIGR01640">
    <property type="entry name" value="F_box_assoc_1"/>
    <property type="match status" value="1"/>
</dbReference>
<gene>
    <name evidence="3" type="ORF">Ahy_Scaffold8g108360</name>
</gene>
<dbReference type="PANTHER" id="PTHR31672">
    <property type="entry name" value="BNACNNG10540D PROTEIN"/>
    <property type="match status" value="1"/>
</dbReference>
<dbReference type="EMBL" id="SDMP01000028">
    <property type="protein sequence ID" value="RYQ78882.1"/>
    <property type="molecule type" value="Genomic_DNA"/>
</dbReference>
<dbReference type="AlphaFoldDB" id="A0A444WNQ4"/>
<feature type="compositionally biased region" description="Basic residues" evidence="1">
    <location>
        <begin position="16"/>
        <end position="39"/>
    </location>
</feature>
<dbReference type="InterPro" id="IPR001810">
    <property type="entry name" value="F-box_dom"/>
</dbReference>
<sequence length="408" mass="46922">MNCEKRSISFQFSSINKKKKQKHRNKPKQQSTMKKKKKQQQNENHKSKSIDDTLPLELIHRILLRVPLIHLARLKCVSKLWHSLISDPDFAESHRRLSAAPTHVCLLINDYSKACSVDIDAIFHGYKHAAVKEVSLPFKVNTRYDFEVMCSCRGFVLLHRAPHFLVVWNPVTGSSKRVSYSHIVSRSNSVYRCLYGFGYDASQDDYLVVVGSQDKNGQDHFDCLSLRTNSWINLDFALSKPLGGGKWESRGFFLNGAIHWSSCTLGVKDYSILIFDLKEKSFSTISMPEQVMCYLEPTRLALLGGCLALYSYEYRKTNIWVMKQYKVHSSWTFYQISRGECVPICLSNGSDIVALDLPPISTYTNFSFVKYNARGKLLQIDYFDYLHLPHFKRNGTSYTVYTESRATP</sequence>
<reference evidence="3 4" key="1">
    <citation type="submission" date="2019-01" db="EMBL/GenBank/DDBJ databases">
        <title>Sequencing of cultivated peanut Arachis hypogaea provides insights into genome evolution and oil improvement.</title>
        <authorList>
            <person name="Chen X."/>
        </authorList>
    </citation>
    <scope>NUCLEOTIDE SEQUENCE [LARGE SCALE GENOMIC DNA]</scope>
    <source>
        <strain evidence="4">cv. Fuhuasheng</strain>
        <tissue evidence="3">Leaves</tissue>
    </source>
</reference>
<dbReference type="SMART" id="SM00256">
    <property type="entry name" value="FBOX"/>
    <property type="match status" value="1"/>
</dbReference>
<name>A0A444WNQ4_ARAHY</name>
<organism evidence="3 4">
    <name type="scientific">Arachis hypogaea</name>
    <name type="common">Peanut</name>
    <dbReference type="NCBI Taxonomy" id="3818"/>
    <lineage>
        <taxon>Eukaryota</taxon>
        <taxon>Viridiplantae</taxon>
        <taxon>Streptophyta</taxon>
        <taxon>Embryophyta</taxon>
        <taxon>Tracheophyta</taxon>
        <taxon>Spermatophyta</taxon>
        <taxon>Magnoliopsida</taxon>
        <taxon>eudicotyledons</taxon>
        <taxon>Gunneridae</taxon>
        <taxon>Pentapetalae</taxon>
        <taxon>rosids</taxon>
        <taxon>fabids</taxon>
        <taxon>Fabales</taxon>
        <taxon>Fabaceae</taxon>
        <taxon>Papilionoideae</taxon>
        <taxon>50 kb inversion clade</taxon>
        <taxon>dalbergioids sensu lato</taxon>
        <taxon>Dalbergieae</taxon>
        <taxon>Pterocarpus clade</taxon>
        <taxon>Arachis</taxon>
    </lineage>
</organism>
<proteinExistence type="predicted"/>